<evidence type="ECO:0000256" key="3">
    <source>
        <dbReference type="ARBA" id="ARBA00009347"/>
    </source>
</evidence>
<dbReference type="RefSeq" id="WP_388107108.1">
    <property type="nucleotide sequence ID" value="NZ_JBIAHM010000006.1"/>
</dbReference>
<dbReference type="Proteomes" id="UP001601303">
    <property type="component" value="Unassembled WGS sequence"/>
</dbReference>
<dbReference type="InterPro" id="IPR006091">
    <property type="entry name" value="Acyl-CoA_Oxase/DH_mid-dom"/>
</dbReference>
<dbReference type="SUPFAM" id="SSF47203">
    <property type="entry name" value="Acyl-CoA dehydrogenase C-terminal domain-like"/>
    <property type="match status" value="1"/>
</dbReference>
<dbReference type="EMBL" id="JBIAHM010000006">
    <property type="protein sequence ID" value="MFE9600506.1"/>
    <property type="molecule type" value="Genomic_DNA"/>
</dbReference>
<evidence type="ECO:0000256" key="6">
    <source>
        <dbReference type="ARBA" id="ARBA00022827"/>
    </source>
</evidence>
<evidence type="ECO:0000256" key="2">
    <source>
        <dbReference type="ARBA" id="ARBA00006432"/>
    </source>
</evidence>
<feature type="domain" description="AMP-dependent synthetase/ligase" evidence="8">
    <location>
        <begin position="14"/>
        <end position="409"/>
    </location>
</feature>
<evidence type="ECO:0000256" key="1">
    <source>
        <dbReference type="ARBA" id="ARBA00001974"/>
    </source>
</evidence>
<evidence type="ECO:0000313" key="12">
    <source>
        <dbReference type="Proteomes" id="UP001601303"/>
    </source>
</evidence>
<evidence type="ECO:0000259" key="9">
    <source>
        <dbReference type="Pfam" id="PF02770"/>
    </source>
</evidence>
<dbReference type="InterPro" id="IPR009075">
    <property type="entry name" value="AcylCo_DH/oxidase_C"/>
</dbReference>
<dbReference type="Gene3D" id="2.40.110.10">
    <property type="entry name" value="Butyryl-CoA Dehydrogenase, subunit A, domain 2"/>
    <property type="match status" value="1"/>
</dbReference>
<dbReference type="InterPro" id="IPR037069">
    <property type="entry name" value="AcylCoA_DH/ox_N_sf"/>
</dbReference>
<dbReference type="InterPro" id="IPR036250">
    <property type="entry name" value="AcylCo_DH-like_C"/>
</dbReference>
<dbReference type="InterPro" id="IPR013786">
    <property type="entry name" value="AcylCoA_DH/ox_N"/>
</dbReference>
<organism evidence="11 12">
    <name type="scientific">Streptomyces hokutonensis</name>
    <dbReference type="NCBI Taxonomy" id="1306990"/>
    <lineage>
        <taxon>Bacteria</taxon>
        <taxon>Bacillati</taxon>
        <taxon>Actinomycetota</taxon>
        <taxon>Actinomycetes</taxon>
        <taxon>Kitasatosporales</taxon>
        <taxon>Streptomycetaceae</taxon>
        <taxon>Streptomyces</taxon>
    </lineage>
</organism>
<keyword evidence="12" id="KW-1185">Reference proteome</keyword>
<sequence>MTDFQSFVGALRLRAAQAPGRTAVRCVSGPTEENLSYGELDHGARAAAQWLGRRTAPGERVLVSCGPGSGFVRAFLACLYLGAVPVPVPLPGGFGRQESRIGAIAADTGARLVLTDEAGLPAVTRWLESGRTGPPELSAASVETAELTGDAGAWTEHPVEPGTLCFLQYTSGSTSDPKGVMVPHGALVHNLRLMSESHGWHGGMTWCSWLPAYHDMGLIAMMLAPLHLGGTAVLMPPTDFLKHPVSWLRLIDRYGAQVSCAPNFAYDLCARHLTDEQTAGLDLSRWTYACNGAEPVDAATLARFAERFAGTGFSARSLLPGYGLAEATLYVAGTPADEPPTILRADPAALARDEVAEAGPGAAVRELASSGVVRGLDVRVVDATTGTELPEGSVGEIWVRGGSVALGYWNRPAETERTFRATTADGAGPFLRTGDLGALRSGQLYVTGRLKEMIIVHGRNLYPHDIERELRDLDAAFAELPAAVFASRPGAGAAEQIVAVQEVRGRGREAGELAALARAARAGLARRLGVRVGGVVLVRPGRISRTTSGKIRRTRMRTLFESGEPAPLHEELSAELRTAFRAPRSSAHRLDVPVATAGADWDPLALARELEVRLGDPRDARREFSYARVAELDRAEEFPEAVCRELDALGLPRWFVPAEHGGELRGSEELSQLIRILSRRDFTSALAHAKTYLGAVSVWVAGRREQAEALAERIGQGAVVSLALTEQAHGSDLLAGGLRAERTRHGWRLDGEKWLINNATRADLVCVLARTSADGGSRGFSLFLVDKARLADGSWRALPHVPTHGVRGADISGIAFDGAEIPADALVGAEGEGLETILKGFQITRTLCSAMSLGMTDHALRIAVDFARGHLLYRRPLAELPHAARTLAECHADLLAMEAVSLVATRSVHTLTEEQSVVSAAVKYLVPTLGDEVIGALRGLLGARAMLVADFADGAFQKLERDHRVVGIFDGSTAVNLNSLINQFPVLARGWCRRLADPDGVAAAARLDGPPPALDHGRLSLYARSGAGVVQSLPQAVRRIEETAPPPVADRARTLLAVAAELHEEMAAHRHSARAVPAAAFDSARRYALVYAGAASLHLWLENTGTARARGPLWEDAAWLDAVLARLLRRLTREPDLDDADGPALDRLLPALYAQAGQGLLFSLLHCPLAGSGTAPDGPPADPIRSTKDAA</sequence>
<reference evidence="11 12" key="1">
    <citation type="submission" date="2024-10" db="EMBL/GenBank/DDBJ databases">
        <title>The Natural Products Discovery Center: Release of the First 8490 Sequenced Strains for Exploring Actinobacteria Biosynthetic Diversity.</title>
        <authorList>
            <person name="Kalkreuter E."/>
            <person name="Kautsar S.A."/>
            <person name="Yang D."/>
            <person name="Bader C.D."/>
            <person name="Teijaro C.N."/>
            <person name="Fluegel L."/>
            <person name="Davis C.M."/>
            <person name="Simpson J.R."/>
            <person name="Lauterbach L."/>
            <person name="Steele A.D."/>
            <person name="Gui C."/>
            <person name="Meng S."/>
            <person name="Li G."/>
            <person name="Viehrig K."/>
            <person name="Ye F."/>
            <person name="Su P."/>
            <person name="Kiefer A.F."/>
            <person name="Nichols A."/>
            <person name="Cepeda A.J."/>
            <person name="Yan W."/>
            <person name="Fan B."/>
            <person name="Jiang Y."/>
            <person name="Adhikari A."/>
            <person name="Zheng C.-J."/>
            <person name="Schuster L."/>
            <person name="Cowan T.M."/>
            <person name="Smanski M.J."/>
            <person name="Chevrette M.G."/>
            <person name="De Carvalho L.P.S."/>
            <person name="Shen B."/>
        </authorList>
    </citation>
    <scope>NUCLEOTIDE SEQUENCE [LARGE SCALE GENOMIC DNA]</scope>
    <source>
        <strain evidence="11 12">NPDC006488</strain>
    </source>
</reference>
<dbReference type="InterPro" id="IPR045851">
    <property type="entry name" value="AMP-bd_C_sf"/>
</dbReference>
<dbReference type="InterPro" id="IPR042099">
    <property type="entry name" value="ANL_N_sf"/>
</dbReference>
<evidence type="ECO:0000259" key="8">
    <source>
        <dbReference type="Pfam" id="PF00501"/>
    </source>
</evidence>
<dbReference type="Pfam" id="PF02771">
    <property type="entry name" value="Acyl-CoA_dh_N"/>
    <property type="match status" value="1"/>
</dbReference>
<evidence type="ECO:0000259" key="10">
    <source>
        <dbReference type="Pfam" id="PF02771"/>
    </source>
</evidence>
<comment type="cofactor">
    <cofactor evidence="1">
        <name>FAD</name>
        <dbReference type="ChEBI" id="CHEBI:57692"/>
    </cofactor>
</comment>
<dbReference type="PANTHER" id="PTHR22754:SF32">
    <property type="entry name" value="DISCO-INTERACTING PROTEIN 2"/>
    <property type="match status" value="1"/>
</dbReference>
<dbReference type="Pfam" id="PF00501">
    <property type="entry name" value="AMP-binding"/>
    <property type="match status" value="1"/>
</dbReference>
<dbReference type="Gene3D" id="1.20.140.10">
    <property type="entry name" value="Butyryl-CoA Dehydrogenase, subunit A, domain 3"/>
    <property type="match status" value="1"/>
</dbReference>
<accession>A0ABW6M2Z7</accession>
<keyword evidence="4" id="KW-0436">Ligase</keyword>
<evidence type="ECO:0000256" key="4">
    <source>
        <dbReference type="ARBA" id="ARBA00022598"/>
    </source>
</evidence>
<dbReference type="SUPFAM" id="SSF56645">
    <property type="entry name" value="Acyl-CoA dehydrogenase NM domain-like"/>
    <property type="match status" value="1"/>
</dbReference>
<comment type="caution">
    <text evidence="11">The sequence shown here is derived from an EMBL/GenBank/DDBJ whole genome shotgun (WGS) entry which is preliminary data.</text>
</comment>
<feature type="domain" description="Acyl-CoA dehydrogenase/oxidase C-terminal" evidence="7">
    <location>
        <begin position="831"/>
        <end position="980"/>
    </location>
</feature>
<keyword evidence="6" id="KW-0274">FAD</keyword>
<dbReference type="InterPro" id="IPR020845">
    <property type="entry name" value="AMP-binding_CS"/>
</dbReference>
<comment type="similarity">
    <text evidence="3">Belongs to the acyl-CoA dehydrogenase family.</text>
</comment>
<dbReference type="Gene3D" id="1.10.540.10">
    <property type="entry name" value="Acyl-CoA dehydrogenase/oxidase, N-terminal domain"/>
    <property type="match status" value="1"/>
</dbReference>
<name>A0ABW6M2Z7_9ACTN</name>
<proteinExistence type="inferred from homology"/>
<evidence type="ECO:0000256" key="5">
    <source>
        <dbReference type="ARBA" id="ARBA00022630"/>
    </source>
</evidence>
<gene>
    <name evidence="11" type="ORF">ACFYNQ_18265</name>
</gene>
<feature type="domain" description="Acyl-CoA dehydrogenase/oxidase N-terminal" evidence="10">
    <location>
        <begin position="627"/>
        <end position="716"/>
    </location>
</feature>
<comment type="similarity">
    <text evidence="2">Belongs to the ATP-dependent AMP-binding enzyme family.</text>
</comment>
<dbReference type="InterPro" id="IPR009100">
    <property type="entry name" value="AcylCoA_DH/oxidase_NM_dom_sf"/>
</dbReference>
<dbReference type="Gene3D" id="3.40.50.12780">
    <property type="entry name" value="N-terminal domain of ligase-like"/>
    <property type="match status" value="1"/>
</dbReference>
<dbReference type="SUPFAM" id="SSF56801">
    <property type="entry name" value="Acetyl-CoA synthetase-like"/>
    <property type="match status" value="1"/>
</dbReference>
<protein>
    <submittedName>
        <fullName evidence="11">AMP-binding protein</fullName>
    </submittedName>
</protein>
<evidence type="ECO:0000259" key="7">
    <source>
        <dbReference type="Pfam" id="PF00441"/>
    </source>
</evidence>
<dbReference type="InterPro" id="IPR040097">
    <property type="entry name" value="FAAL/FAAC"/>
</dbReference>
<dbReference type="InterPro" id="IPR046373">
    <property type="entry name" value="Acyl-CoA_Oxase/DH_mid-dom_sf"/>
</dbReference>
<feature type="domain" description="Acyl-CoA oxidase/dehydrogenase middle" evidence="9">
    <location>
        <begin position="722"/>
        <end position="817"/>
    </location>
</feature>
<dbReference type="InterPro" id="IPR000873">
    <property type="entry name" value="AMP-dep_synth/lig_dom"/>
</dbReference>
<keyword evidence="5" id="KW-0285">Flavoprotein</keyword>
<dbReference type="PROSITE" id="PS00455">
    <property type="entry name" value="AMP_BINDING"/>
    <property type="match status" value="1"/>
</dbReference>
<dbReference type="CDD" id="cd05931">
    <property type="entry name" value="FAAL"/>
    <property type="match status" value="1"/>
</dbReference>
<dbReference type="PANTHER" id="PTHR22754">
    <property type="entry name" value="DISCO-INTERACTING PROTEIN 2 DIP2 -RELATED"/>
    <property type="match status" value="1"/>
</dbReference>
<dbReference type="Pfam" id="PF00441">
    <property type="entry name" value="Acyl-CoA_dh_1"/>
    <property type="match status" value="1"/>
</dbReference>
<dbReference type="Gene3D" id="3.30.300.30">
    <property type="match status" value="1"/>
</dbReference>
<dbReference type="Pfam" id="PF02770">
    <property type="entry name" value="Acyl-CoA_dh_M"/>
    <property type="match status" value="1"/>
</dbReference>
<evidence type="ECO:0000313" key="11">
    <source>
        <dbReference type="EMBL" id="MFE9600506.1"/>
    </source>
</evidence>
<dbReference type="CDD" id="cd00567">
    <property type="entry name" value="ACAD"/>
    <property type="match status" value="1"/>
</dbReference>